<feature type="domain" description="Protein translocase subunit SecDF P1" evidence="13">
    <location>
        <begin position="66"/>
        <end position="122"/>
    </location>
</feature>
<evidence type="ECO:0000313" key="16">
    <source>
        <dbReference type="Proteomes" id="UP000250462"/>
    </source>
</evidence>
<evidence type="ECO:0000256" key="8">
    <source>
        <dbReference type="ARBA" id="ARBA00023136"/>
    </source>
</evidence>
<dbReference type="Gene3D" id="3.30.70.3220">
    <property type="match status" value="1"/>
</dbReference>
<evidence type="ECO:0000256" key="5">
    <source>
        <dbReference type="ARBA" id="ARBA00022927"/>
    </source>
</evidence>
<dbReference type="GO" id="GO:0015450">
    <property type="term" value="F:protein-transporting ATPase activity"/>
    <property type="evidence" value="ECO:0007669"/>
    <property type="project" value="InterPro"/>
</dbReference>
<dbReference type="InterPro" id="IPR005791">
    <property type="entry name" value="SecD"/>
</dbReference>
<keyword evidence="3 9" id="KW-1003">Cell membrane</keyword>
<comment type="similarity">
    <text evidence="10">Belongs to the SecD/SecF family. SecF subfamily.</text>
</comment>
<dbReference type="InterPro" id="IPR054384">
    <property type="entry name" value="SecDF_P1_head"/>
</dbReference>
<dbReference type="AlphaFoldDB" id="A0A329R0R3"/>
<keyword evidence="16" id="KW-1185">Reference proteome</keyword>
<dbReference type="NCBIfam" id="TIGR01129">
    <property type="entry name" value="secD"/>
    <property type="match status" value="1"/>
</dbReference>
<dbReference type="PANTHER" id="PTHR30081:SF1">
    <property type="entry name" value="PROTEIN TRANSLOCASE SUBUNIT SECD"/>
    <property type="match status" value="1"/>
</dbReference>
<dbReference type="OrthoDB" id="9774769at2"/>
<feature type="compositionally biased region" description="Basic and acidic residues" evidence="11">
    <location>
        <begin position="812"/>
        <end position="827"/>
    </location>
</feature>
<feature type="region of interest" description="Disordered" evidence="11">
    <location>
        <begin position="808"/>
        <end position="833"/>
    </location>
</feature>
<dbReference type="NCBIfam" id="NF009583">
    <property type="entry name" value="PRK13024.1-3"/>
    <property type="match status" value="1"/>
</dbReference>
<dbReference type="Gene3D" id="1.20.1640.10">
    <property type="entry name" value="Multidrug efflux transporter AcrB transmembrane domain"/>
    <property type="match status" value="2"/>
</dbReference>
<dbReference type="NCBIfam" id="TIGR00966">
    <property type="entry name" value="transloc_SecF"/>
    <property type="match status" value="1"/>
</dbReference>
<dbReference type="InterPro" id="IPR022813">
    <property type="entry name" value="SecD/SecF_arch_bac"/>
</dbReference>
<comment type="similarity">
    <text evidence="9">Belongs to the SecD/SecF family. SecD subfamily.</text>
</comment>
<dbReference type="Pfam" id="PF22599">
    <property type="entry name" value="SecDF_P1_head"/>
    <property type="match status" value="1"/>
</dbReference>
<comment type="subcellular location">
    <subcellularLocation>
        <location evidence="1 9">Cell membrane</location>
        <topology evidence="1 9">Multi-pass membrane protein</topology>
    </subcellularLocation>
</comment>
<dbReference type="GO" id="GO:0043952">
    <property type="term" value="P:protein transport by the Sec complex"/>
    <property type="evidence" value="ECO:0007669"/>
    <property type="project" value="UniProtKB-UniRule"/>
</dbReference>
<feature type="region of interest" description="Disordered" evidence="11">
    <location>
        <begin position="130"/>
        <end position="200"/>
    </location>
</feature>
<name>A0A329R0R3_9ACTN</name>
<evidence type="ECO:0000256" key="3">
    <source>
        <dbReference type="ARBA" id="ARBA00022475"/>
    </source>
</evidence>
<keyword evidence="8 9" id="KW-0472">Membrane</keyword>
<keyword evidence="6 9" id="KW-1133">Transmembrane helix</keyword>
<feature type="transmembrane region" description="Helical" evidence="9">
    <location>
        <begin position="441"/>
        <end position="464"/>
    </location>
</feature>
<feature type="domain" description="Protein export membrane protein SecD/SecF C-terminal" evidence="12">
    <location>
        <begin position="325"/>
        <end position="492"/>
    </location>
</feature>
<evidence type="ECO:0000259" key="14">
    <source>
        <dbReference type="Pfam" id="PF22599"/>
    </source>
</evidence>
<feature type="transmembrane region" description="Helical" evidence="9">
    <location>
        <begin position="340"/>
        <end position="362"/>
    </location>
</feature>
<dbReference type="Proteomes" id="UP000250462">
    <property type="component" value="Unassembled WGS sequence"/>
</dbReference>
<evidence type="ECO:0000256" key="6">
    <source>
        <dbReference type="ARBA" id="ARBA00022989"/>
    </source>
</evidence>
<feature type="transmembrane region" description="Helical" evidence="9">
    <location>
        <begin position="778"/>
        <end position="797"/>
    </location>
</feature>
<dbReference type="InterPro" id="IPR048634">
    <property type="entry name" value="SecD_SecF_C"/>
</dbReference>
<feature type="domain" description="Protein export membrane protein SecD/SecF C-terminal" evidence="12">
    <location>
        <begin position="633"/>
        <end position="805"/>
    </location>
</feature>
<evidence type="ECO:0000259" key="12">
    <source>
        <dbReference type="Pfam" id="PF02355"/>
    </source>
</evidence>
<dbReference type="HAMAP" id="MF_01463_B">
    <property type="entry name" value="SecD_B"/>
    <property type="match status" value="1"/>
</dbReference>
<dbReference type="PRINTS" id="PR01755">
    <property type="entry name" value="SECFTRNLCASE"/>
</dbReference>
<proteinExistence type="inferred from homology"/>
<feature type="transmembrane region" description="Helical" evidence="9">
    <location>
        <begin position="651"/>
        <end position="668"/>
    </location>
</feature>
<evidence type="ECO:0000256" key="2">
    <source>
        <dbReference type="ARBA" id="ARBA00022448"/>
    </source>
</evidence>
<comment type="function">
    <text evidence="9">Part of the Sec protein translocase complex. Interacts with the SecYEG preprotein conducting channel. SecDF uses the proton motive force (PMF) to complete protein translocation after the ATP-dependent function of SecA.</text>
</comment>
<dbReference type="Pfam" id="PF07549">
    <property type="entry name" value="Sec_GG"/>
    <property type="match status" value="2"/>
</dbReference>
<dbReference type="PANTHER" id="PTHR30081">
    <property type="entry name" value="PROTEIN-EXPORT MEMBRANE PROTEIN SEC"/>
    <property type="match status" value="1"/>
</dbReference>
<accession>A0A329R0R3</accession>
<evidence type="ECO:0000256" key="4">
    <source>
        <dbReference type="ARBA" id="ARBA00022692"/>
    </source>
</evidence>
<reference evidence="15 16" key="1">
    <citation type="submission" date="2018-06" db="EMBL/GenBank/DDBJ databases">
        <title>Phytoactinopolyspora halophila sp. nov., a novel halophilic actinomycete isolated from a saline soil in China.</title>
        <authorList>
            <person name="Tang S.-K."/>
        </authorList>
    </citation>
    <scope>NUCLEOTIDE SEQUENCE [LARGE SCALE GENOMIC DNA]</scope>
    <source>
        <strain evidence="15 16">YIM 96934</strain>
    </source>
</reference>
<dbReference type="InterPro" id="IPR055344">
    <property type="entry name" value="SecD_SecF_C_bact"/>
</dbReference>
<feature type="transmembrane region" description="Helical" evidence="9">
    <location>
        <begin position="470"/>
        <end position="493"/>
    </location>
</feature>
<keyword evidence="5 9" id="KW-0653">Protein transport</keyword>
<feature type="domain" description="SecDF P1 head subdomain" evidence="14">
    <location>
        <begin position="204"/>
        <end position="322"/>
    </location>
</feature>
<feature type="transmembrane region" description="Helical" evidence="9">
    <location>
        <begin position="369"/>
        <end position="391"/>
    </location>
</feature>
<evidence type="ECO:0000256" key="1">
    <source>
        <dbReference type="ARBA" id="ARBA00004651"/>
    </source>
</evidence>
<feature type="transmembrane region" description="Helical" evidence="9">
    <location>
        <begin position="702"/>
        <end position="723"/>
    </location>
</feature>
<feature type="transmembrane region" description="Helical" evidence="9">
    <location>
        <begin position="754"/>
        <end position="772"/>
    </location>
</feature>
<dbReference type="EMBL" id="QMIG01000002">
    <property type="protein sequence ID" value="RAW18185.1"/>
    <property type="molecule type" value="Genomic_DNA"/>
</dbReference>
<dbReference type="NCBIfam" id="TIGR00916">
    <property type="entry name" value="2A0604s01"/>
    <property type="match status" value="2"/>
</dbReference>
<evidence type="ECO:0000313" key="15">
    <source>
        <dbReference type="EMBL" id="RAW18185.1"/>
    </source>
</evidence>
<evidence type="ECO:0000256" key="11">
    <source>
        <dbReference type="SAM" id="MobiDB-lite"/>
    </source>
</evidence>
<feature type="transmembrane region" description="Helical" evidence="9">
    <location>
        <begin position="535"/>
        <end position="555"/>
    </location>
</feature>
<dbReference type="Gene3D" id="3.30.1360.200">
    <property type="match status" value="1"/>
</dbReference>
<dbReference type="InterPro" id="IPR005665">
    <property type="entry name" value="SecF_bac"/>
</dbReference>
<keyword evidence="7 9" id="KW-0811">Translocation</keyword>
<sequence length="833" mass="87321">MKKGNRNVVETGRTLRVIVAFLVLGASAWVTMTASPNLGLDLEGGAQITLEAEDGPEAEANAENTDRALEVLRRRVDALGVSEPSLTRSGENRIIVELPGVEDPTEAAETLGQTAQLTFHSVLGYASQEELQNGGADSGADDSNSENSSSDDTSANDEDADTEEANASDDEGAGDEATGDEESGGSAGAADEFDPSAEESVIADERGQPLLLDSFGMTGEEVSSATAQFDAEQYQGWVVHVDFTGDGSSEWADLTGHAACFNETDPQRRVAIVLDGDVISSPTVQDAACDVGQQGGTTRIIGDFDQESAEELAALIEGGALPLPVEIIEQRVVGPTLGEAAISASAWAAIIGISLTAVFVVVTYRLIGLMAVGALVGYAAMAFAALTAVGATLTLPGLAGFVLAIGMAVDANVLIFERAREDYVDGGTSLRNALPSGFKKAISAIADANVTTLIAATLLFFLAAGPVQGFGVTLTIGVVASLLAALVLTRALGEWLISRPWVRRNPGVSGLAKHTRVRRWLRERSPDLMRRSRQFLAVSLIAVAVAGAGIAMRGLNFGIEFTGGRIVEVQPEEQVDIEDARDVVTEVGFPTAIVNESGGAGEDAISVRAADMGDTEAQEIIGAISELGNGGDLIRDEMIGPSLGEELQRNGLIALAVALAAQLSYLAIRFRWTFSTGAVIALFQNVIITIGVFAWLGKPIDGIFLAAILTIIGYTVNDSVVVFDRIREAWRGRRGENFGGIANTAVLDTLPRSVNTGLSTLFPLIALFALGGDSLSDFAFALIIGILIGTYSSNFTATPLAVELESRYPAPEPKEKDEVTKGNREDPNYGAVV</sequence>
<organism evidence="15 16">
    <name type="scientific">Phytoactinopolyspora halophila</name>
    <dbReference type="NCBI Taxonomy" id="1981511"/>
    <lineage>
        <taxon>Bacteria</taxon>
        <taxon>Bacillati</taxon>
        <taxon>Actinomycetota</taxon>
        <taxon>Actinomycetes</taxon>
        <taxon>Jiangellales</taxon>
        <taxon>Jiangellaceae</taxon>
        <taxon>Phytoactinopolyspora</taxon>
    </lineage>
</organism>
<comment type="caution">
    <text evidence="15">The sequence shown here is derived from an EMBL/GenBank/DDBJ whole genome shotgun (WGS) entry which is preliminary data.</text>
</comment>
<dbReference type="GO" id="GO:0005886">
    <property type="term" value="C:plasma membrane"/>
    <property type="evidence" value="ECO:0007669"/>
    <property type="project" value="UniProtKB-SubCell"/>
</dbReference>
<comment type="caution">
    <text evidence="9">Lacks conserved residue(s) required for the propagation of feature annotation.</text>
</comment>
<dbReference type="Pfam" id="PF21760">
    <property type="entry name" value="SecD_1st"/>
    <property type="match status" value="1"/>
</dbReference>
<dbReference type="SUPFAM" id="SSF82866">
    <property type="entry name" value="Multidrug efflux transporter AcrB transmembrane domain"/>
    <property type="match status" value="2"/>
</dbReference>
<evidence type="ECO:0000259" key="13">
    <source>
        <dbReference type="Pfam" id="PF21760"/>
    </source>
</evidence>
<keyword evidence="2 9" id="KW-0813">Transport</keyword>
<dbReference type="GO" id="GO:0006605">
    <property type="term" value="P:protein targeting"/>
    <property type="evidence" value="ECO:0007669"/>
    <property type="project" value="UniProtKB-UniRule"/>
</dbReference>
<feature type="compositionally biased region" description="Acidic residues" evidence="11">
    <location>
        <begin position="154"/>
        <end position="183"/>
    </location>
</feature>
<dbReference type="HAMAP" id="MF_01464_B">
    <property type="entry name" value="SecF_B"/>
    <property type="match status" value="1"/>
</dbReference>
<comment type="subunit">
    <text evidence="9">Forms a complex with SecF. Part of the essential Sec protein translocation apparatus which comprises SecA, SecYEG and auxiliary proteins SecDF. Other proteins may also be involved.</text>
</comment>
<dbReference type="InterPro" id="IPR022645">
    <property type="entry name" value="SecD/SecF_bac"/>
</dbReference>
<dbReference type="InterPro" id="IPR022646">
    <property type="entry name" value="SecD/SecF_CS"/>
</dbReference>
<protein>
    <recommendedName>
        <fullName evidence="9 10">Multifunctional fusion protein</fullName>
    </recommendedName>
    <domain>
        <recommendedName>
            <fullName evidence="9">Protein translocase subunit SecD</fullName>
        </recommendedName>
    </domain>
    <domain>
        <recommendedName>
            <fullName evidence="10">Protein-export membrane protein SecF</fullName>
        </recommendedName>
    </domain>
</protein>
<evidence type="ECO:0000256" key="9">
    <source>
        <dbReference type="HAMAP-Rule" id="MF_01463"/>
    </source>
</evidence>
<evidence type="ECO:0000256" key="10">
    <source>
        <dbReference type="HAMAP-Rule" id="MF_01464"/>
    </source>
</evidence>
<dbReference type="InterPro" id="IPR048631">
    <property type="entry name" value="SecD_1st"/>
</dbReference>
<feature type="transmembrane region" description="Helical" evidence="9">
    <location>
        <begin position="397"/>
        <end position="416"/>
    </location>
</feature>
<dbReference type="Pfam" id="PF02355">
    <property type="entry name" value="SecD_SecF_C"/>
    <property type="match status" value="2"/>
</dbReference>
<comment type="subunit">
    <text evidence="10">Forms a complex with SecD. Part of the essential Sec protein translocation apparatus which comprises SecA, SecYEG and auxiliary proteins SecDF. Other proteins may also be involved.</text>
</comment>
<dbReference type="GO" id="GO:0065002">
    <property type="term" value="P:intracellular protein transmembrane transport"/>
    <property type="evidence" value="ECO:0007669"/>
    <property type="project" value="UniProtKB-UniRule"/>
</dbReference>
<evidence type="ECO:0000256" key="7">
    <source>
        <dbReference type="ARBA" id="ARBA00023010"/>
    </source>
</evidence>
<keyword evidence="4 9" id="KW-0812">Transmembrane</keyword>
<gene>
    <name evidence="9" type="primary">secD</name>
    <name evidence="10" type="synonym">secF</name>
    <name evidence="15" type="ORF">DPM12_03940</name>
</gene>
<feature type="transmembrane region" description="Helical" evidence="9">
    <location>
        <begin position="675"/>
        <end position="696"/>
    </location>
</feature>